<dbReference type="GO" id="GO:0140359">
    <property type="term" value="F:ABC-type transporter activity"/>
    <property type="evidence" value="ECO:0007669"/>
    <property type="project" value="InterPro"/>
</dbReference>
<keyword evidence="2" id="KW-0813">Transport</keyword>
<feature type="transmembrane region" description="Helical" evidence="6">
    <location>
        <begin position="129"/>
        <end position="149"/>
    </location>
</feature>
<evidence type="ECO:0000259" key="7">
    <source>
        <dbReference type="Pfam" id="PF01061"/>
    </source>
</evidence>
<evidence type="ECO:0000313" key="8">
    <source>
        <dbReference type="EMBL" id="KAF5782014.1"/>
    </source>
</evidence>
<comment type="subcellular location">
    <subcellularLocation>
        <location evidence="1">Membrane</location>
        <topology evidence="1">Multi-pass membrane protein</topology>
    </subcellularLocation>
</comment>
<keyword evidence="5 6" id="KW-0472">Membrane</keyword>
<keyword evidence="4 6" id="KW-1133">Transmembrane helix</keyword>
<evidence type="ECO:0000256" key="6">
    <source>
        <dbReference type="SAM" id="Phobius"/>
    </source>
</evidence>
<feature type="domain" description="ABC-2 type transporter transmembrane" evidence="7">
    <location>
        <begin position="2"/>
        <end position="178"/>
    </location>
</feature>
<reference evidence="9" key="2">
    <citation type="submission" date="2017-02" db="EMBL/GenBank/DDBJ databases">
        <title>Sunflower complete genome.</title>
        <authorList>
            <person name="Langlade N."/>
            <person name="Munos S."/>
        </authorList>
    </citation>
    <scope>NUCLEOTIDE SEQUENCE [LARGE SCALE GENOMIC DNA]</scope>
    <source>
        <tissue evidence="9">Leaves</tissue>
    </source>
</reference>
<accession>A0A251TAT1</accession>
<evidence type="ECO:0000313" key="10">
    <source>
        <dbReference type="Proteomes" id="UP000215914"/>
    </source>
</evidence>
<feature type="transmembrane region" description="Helical" evidence="6">
    <location>
        <begin position="20"/>
        <end position="41"/>
    </location>
</feature>
<dbReference type="PANTHER" id="PTHR19241">
    <property type="entry name" value="ATP-BINDING CASSETTE TRANSPORTER"/>
    <property type="match status" value="1"/>
</dbReference>
<evidence type="ECO:0000256" key="2">
    <source>
        <dbReference type="ARBA" id="ARBA00022448"/>
    </source>
</evidence>
<evidence type="ECO:0000256" key="3">
    <source>
        <dbReference type="ARBA" id="ARBA00022692"/>
    </source>
</evidence>
<dbReference type="Gramene" id="mRNA:HanXRQr2_Chr11g0490531">
    <property type="protein sequence ID" value="mRNA:HanXRQr2_Chr11g0490531"/>
    <property type="gene ID" value="HanXRQr2_Chr11g0490531"/>
</dbReference>
<gene>
    <name evidence="9" type="ORF">HannXRQ_Chr11g0339571</name>
    <name evidence="8" type="ORF">HanXRQr2_Chr11g0490531</name>
</gene>
<sequence>MIFLRVSDRHNQQSLFNVLGSMYTAVITCGINNSSSAIPYVSMERTVLHRERFSGMYASWAYALAQVTIEFPYIFAQSLAFLCITYPMIGYYWSAYKVFCYFYTFLCTLLYFTYLGMLFVAVTPSIPEAAILESAFYTMFNLFAGFLIPKPKIPNWWIWLYYLTPTSWSLNAMLTSQYGDVKTNILVFGEAKSVEAFIKEYFGYHHNLLPLTFVILALYPILLASLFAFCISKLNFQKR</sequence>
<evidence type="ECO:0000313" key="9">
    <source>
        <dbReference type="EMBL" id="OTG08250.1"/>
    </source>
</evidence>
<dbReference type="GO" id="GO:0005886">
    <property type="term" value="C:plasma membrane"/>
    <property type="evidence" value="ECO:0007669"/>
    <property type="project" value="UniProtKB-ARBA"/>
</dbReference>
<reference evidence="8 10" key="1">
    <citation type="journal article" date="2017" name="Nature">
        <title>The sunflower genome provides insights into oil metabolism, flowering and Asterid evolution.</title>
        <authorList>
            <person name="Badouin H."/>
            <person name="Gouzy J."/>
            <person name="Grassa C.J."/>
            <person name="Murat F."/>
            <person name="Staton S.E."/>
            <person name="Cottret L."/>
            <person name="Lelandais-Briere C."/>
            <person name="Owens G.L."/>
            <person name="Carrere S."/>
            <person name="Mayjonade B."/>
            <person name="Legrand L."/>
            <person name="Gill N."/>
            <person name="Kane N.C."/>
            <person name="Bowers J.E."/>
            <person name="Hubner S."/>
            <person name="Bellec A."/>
            <person name="Berard A."/>
            <person name="Berges H."/>
            <person name="Blanchet N."/>
            <person name="Boniface M.C."/>
            <person name="Brunel D."/>
            <person name="Catrice O."/>
            <person name="Chaidir N."/>
            <person name="Claudel C."/>
            <person name="Donnadieu C."/>
            <person name="Faraut T."/>
            <person name="Fievet G."/>
            <person name="Helmstetter N."/>
            <person name="King M."/>
            <person name="Knapp S.J."/>
            <person name="Lai Z."/>
            <person name="Le Paslier M.C."/>
            <person name="Lippi Y."/>
            <person name="Lorenzon L."/>
            <person name="Mandel J.R."/>
            <person name="Marage G."/>
            <person name="Marchand G."/>
            <person name="Marquand E."/>
            <person name="Bret-Mestries E."/>
            <person name="Morien E."/>
            <person name="Nambeesan S."/>
            <person name="Nguyen T."/>
            <person name="Pegot-Espagnet P."/>
            <person name="Pouilly N."/>
            <person name="Raftis F."/>
            <person name="Sallet E."/>
            <person name="Schiex T."/>
            <person name="Thomas J."/>
            <person name="Vandecasteele C."/>
            <person name="Vares D."/>
            <person name="Vear F."/>
            <person name="Vautrin S."/>
            <person name="Crespi M."/>
            <person name="Mangin B."/>
            <person name="Burke J.M."/>
            <person name="Salse J."/>
            <person name="Munos S."/>
            <person name="Vincourt P."/>
            <person name="Rieseberg L.H."/>
            <person name="Langlade N.B."/>
        </authorList>
    </citation>
    <scope>NUCLEOTIDE SEQUENCE [LARGE SCALE GENOMIC DNA]</scope>
    <source>
        <strain evidence="10">cv. SF193</strain>
        <tissue evidence="8">Leaves</tissue>
    </source>
</reference>
<dbReference type="EMBL" id="CM007900">
    <property type="protein sequence ID" value="OTG08250.1"/>
    <property type="molecule type" value="Genomic_DNA"/>
</dbReference>
<evidence type="ECO:0000256" key="4">
    <source>
        <dbReference type="ARBA" id="ARBA00022989"/>
    </source>
</evidence>
<feature type="transmembrane region" description="Helical" evidence="6">
    <location>
        <begin position="208"/>
        <end position="231"/>
    </location>
</feature>
<feature type="transmembrane region" description="Helical" evidence="6">
    <location>
        <begin position="75"/>
        <end position="93"/>
    </location>
</feature>
<dbReference type="InParanoid" id="A0A251TAT1"/>
<name>A0A251TAT1_HELAN</name>
<protein>
    <submittedName>
        <fullName evidence="8 9">ABC-2 type transporter</fullName>
    </submittedName>
</protein>
<dbReference type="EMBL" id="MNCJ02000326">
    <property type="protein sequence ID" value="KAF5782014.1"/>
    <property type="molecule type" value="Genomic_DNA"/>
</dbReference>
<dbReference type="InterPro" id="IPR013525">
    <property type="entry name" value="ABC2_TM"/>
</dbReference>
<dbReference type="AlphaFoldDB" id="A0A251TAT1"/>
<feature type="transmembrane region" description="Helical" evidence="6">
    <location>
        <begin position="100"/>
        <end position="123"/>
    </location>
</feature>
<dbReference type="Pfam" id="PF01061">
    <property type="entry name" value="ABC2_membrane"/>
    <property type="match status" value="1"/>
</dbReference>
<dbReference type="OMA" id="VERPAFC"/>
<organism evidence="9 10">
    <name type="scientific">Helianthus annuus</name>
    <name type="common">Common sunflower</name>
    <dbReference type="NCBI Taxonomy" id="4232"/>
    <lineage>
        <taxon>Eukaryota</taxon>
        <taxon>Viridiplantae</taxon>
        <taxon>Streptophyta</taxon>
        <taxon>Embryophyta</taxon>
        <taxon>Tracheophyta</taxon>
        <taxon>Spermatophyta</taxon>
        <taxon>Magnoliopsida</taxon>
        <taxon>eudicotyledons</taxon>
        <taxon>Gunneridae</taxon>
        <taxon>Pentapetalae</taxon>
        <taxon>asterids</taxon>
        <taxon>campanulids</taxon>
        <taxon>Asterales</taxon>
        <taxon>Asteraceae</taxon>
        <taxon>Asteroideae</taxon>
        <taxon>Heliantheae alliance</taxon>
        <taxon>Heliantheae</taxon>
        <taxon>Helianthus</taxon>
    </lineage>
</organism>
<keyword evidence="3 6" id="KW-0812">Transmembrane</keyword>
<dbReference type="Proteomes" id="UP000215914">
    <property type="component" value="Chromosome 11"/>
</dbReference>
<reference evidence="8" key="3">
    <citation type="submission" date="2020-06" db="EMBL/GenBank/DDBJ databases">
        <title>Helianthus annuus Genome sequencing and assembly Release 2.</title>
        <authorList>
            <person name="Gouzy J."/>
            <person name="Langlade N."/>
            <person name="Munos S."/>
        </authorList>
    </citation>
    <scope>NUCLEOTIDE SEQUENCE</scope>
    <source>
        <tissue evidence="8">Leaves</tissue>
    </source>
</reference>
<feature type="transmembrane region" description="Helical" evidence="6">
    <location>
        <begin position="156"/>
        <end position="174"/>
    </location>
</feature>
<evidence type="ECO:0000256" key="1">
    <source>
        <dbReference type="ARBA" id="ARBA00004141"/>
    </source>
</evidence>
<keyword evidence="10" id="KW-1185">Reference proteome</keyword>
<proteinExistence type="predicted"/>
<evidence type="ECO:0000256" key="5">
    <source>
        <dbReference type="ARBA" id="ARBA00023136"/>
    </source>
</evidence>